<dbReference type="InterPro" id="IPR009045">
    <property type="entry name" value="Zn_M74/Hedgehog-like"/>
</dbReference>
<proteinExistence type="inferred from homology"/>
<keyword evidence="3 9" id="KW-0479">Metal-binding</keyword>
<evidence type="ECO:0000313" key="13">
    <source>
        <dbReference type="EMBL" id="MBE6270938.1"/>
    </source>
</evidence>
<comment type="similarity">
    <text evidence="9 10">Belongs to the peptidase M15D family.</text>
</comment>
<dbReference type="Proteomes" id="UP000806522">
    <property type="component" value="Unassembled WGS sequence"/>
</dbReference>
<evidence type="ECO:0000256" key="12">
    <source>
        <dbReference type="SAM" id="SignalP"/>
    </source>
</evidence>
<evidence type="ECO:0000256" key="5">
    <source>
        <dbReference type="ARBA" id="ARBA00022833"/>
    </source>
</evidence>
<dbReference type="HAMAP" id="MF_01924">
    <property type="entry name" value="A_A_dipeptidase"/>
    <property type="match status" value="1"/>
</dbReference>
<evidence type="ECO:0000256" key="9">
    <source>
        <dbReference type="HAMAP-Rule" id="MF_01924"/>
    </source>
</evidence>
<keyword evidence="6 9" id="KW-0224">Dipeptidase</keyword>
<evidence type="ECO:0000256" key="10">
    <source>
        <dbReference type="PIRNR" id="PIRNR026671"/>
    </source>
</evidence>
<dbReference type="CDD" id="cd14817">
    <property type="entry name" value="D-Ala-D-Ala_dipeptidase_VanX"/>
    <property type="match status" value="1"/>
</dbReference>
<evidence type="ECO:0000256" key="3">
    <source>
        <dbReference type="ARBA" id="ARBA00022723"/>
    </source>
</evidence>
<evidence type="ECO:0000256" key="2">
    <source>
        <dbReference type="ARBA" id="ARBA00022670"/>
    </source>
</evidence>
<evidence type="ECO:0000256" key="1">
    <source>
        <dbReference type="ARBA" id="ARBA00001362"/>
    </source>
</evidence>
<feature type="binding site" evidence="9">
    <location>
        <position position="243"/>
    </location>
    <ligand>
        <name>Zn(2+)</name>
        <dbReference type="ChEBI" id="CHEBI:29105"/>
        <note>catalytic</note>
    </ligand>
</feature>
<keyword evidence="2 9" id="KW-0645">Protease</keyword>
<dbReference type="GO" id="GO:0008237">
    <property type="term" value="F:metallopeptidase activity"/>
    <property type="evidence" value="ECO:0007669"/>
    <property type="project" value="UniProtKB-KW"/>
</dbReference>
<dbReference type="PANTHER" id="PTHR43126">
    <property type="entry name" value="D-ALANYL-D-ALANINE DIPEPTIDASE"/>
    <property type="match status" value="1"/>
</dbReference>
<evidence type="ECO:0000256" key="4">
    <source>
        <dbReference type="ARBA" id="ARBA00022801"/>
    </source>
</evidence>
<dbReference type="GO" id="GO:0071555">
    <property type="term" value="P:cell wall organization"/>
    <property type="evidence" value="ECO:0007669"/>
    <property type="project" value="UniProtKB-KW"/>
</dbReference>
<dbReference type="EC" id="3.4.13.22" evidence="9 10"/>
<feature type="region of interest" description="Disordered" evidence="11">
    <location>
        <begin position="192"/>
        <end position="215"/>
    </location>
</feature>
<reference evidence="13" key="1">
    <citation type="submission" date="2019-04" db="EMBL/GenBank/DDBJ databases">
        <title>Evolution of Biomass-Degrading Anaerobic Consortia Revealed by Metagenomics.</title>
        <authorList>
            <person name="Peng X."/>
        </authorList>
    </citation>
    <scope>NUCLEOTIDE SEQUENCE</scope>
    <source>
        <strain evidence="13">SIG140</strain>
    </source>
</reference>
<dbReference type="EMBL" id="SUYC01000008">
    <property type="protein sequence ID" value="MBE6270938.1"/>
    <property type="molecule type" value="Genomic_DNA"/>
</dbReference>
<feature type="binding site" evidence="9">
    <location>
        <position position="161"/>
    </location>
    <ligand>
        <name>Zn(2+)</name>
        <dbReference type="ChEBI" id="CHEBI:29105"/>
        <note>catalytic</note>
    </ligand>
</feature>
<comment type="function">
    <text evidence="9 10">Catalyzes hydrolysis of the D-alanyl-D-alanine dipeptide.</text>
</comment>
<dbReference type="SUPFAM" id="SSF55166">
    <property type="entry name" value="Hedgehog/DD-peptidase"/>
    <property type="match status" value="1"/>
</dbReference>
<comment type="catalytic activity">
    <reaction evidence="1 9 10">
        <text>D-alanyl-D-alanine + H2O = 2 D-alanine</text>
        <dbReference type="Rhea" id="RHEA:20661"/>
        <dbReference type="ChEBI" id="CHEBI:15377"/>
        <dbReference type="ChEBI" id="CHEBI:57416"/>
        <dbReference type="ChEBI" id="CHEBI:57822"/>
        <dbReference type="EC" id="3.4.13.22"/>
    </reaction>
</comment>
<dbReference type="Gene3D" id="3.30.1380.10">
    <property type="match status" value="1"/>
</dbReference>
<sequence length="265" mass="30373">MKQKKLWMLAAIFIITCGACVITCCNSEDDNPVVSPTDDSSQFVTLTDAVPDAILEIRYYGTYNFVGQRIDGYEEPTALLTKQAAQALKEVSDDVRQQGYRLKIYDAYRPQKGVDHFVRWAADLTATEMKPYFYPDLDKSVLFKQEYIMEKSGHTRGSTVDLTLFDMASEKELDMGGTFDWFGPESHPDFCGNPETGEYTGDNSKSPATPKRSITEQQFKNRMILRRAMLAHGFKPLDTEWWHFTLKDEPFPDTYFTFPVKQLNK</sequence>
<evidence type="ECO:0000313" key="14">
    <source>
        <dbReference type="Proteomes" id="UP000806522"/>
    </source>
</evidence>
<evidence type="ECO:0000256" key="7">
    <source>
        <dbReference type="ARBA" id="ARBA00023049"/>
    </source>
</evidence>
<comment type="cofactor">
    <cofactor evidence="9">
        <name>Zn(2+)</name>
        <dbReference type="ChEBI" id="CHEBI:29105"/>
    </cofactor>
    <text evidence="9">Binds 1 zinc ion per subunit.</text>
</comment>
<evidence type="ECO:0000256" key="11">
    <source>
        <dbReference type="SAM" id="MobiDB-lite"/>
    </source>
</evidence>
<dbReference type="GO" id="GO:0008270">
    <property type="term" value="F:zinc ion binding"/>
    <property type="evidence" value="ECO:0007669"/>
    <property type="project" value="UniProtKB-UniRule"/>
</dbReference>
<feature type="signal peptide" evidence="12">
    <location>
        <begin position="1"/>
        <end position="21"/>
    </location>
</feature>
<dbReference type="Pfam" id="PF01427">
    <property type="entry name" value="Peptidase_M15"/>
    <property type="match status" value="1"/>
</dbReference>
<accession>A0A9D5P0F5</accession>
<feature type="chain" id="PRO_5039044535" description="D-alanyl-D-alanine dipeptidase" evidence="12">
    <location>
        <begin position="22"/>
        <end position="265"/>
    </location>
</feature>
<dbReference type="AlphaFoldDB" id="A0A9D5P0F5"/>
<dbReference type="PANTHER" id="PTHR43126:SF1">
    <property type="entry name" value="D-ALANYL-D-ALANINE DIPEPTIDASE"/>
    <property type="match status" value="1"/>
</dbReference>
<feature type="binding site" evidence="9">
    <location>
        <position position="154"/>
    </location>
    <ligand>
        <name>Zn(2+)</name>
        <dbReference type="ChEBI" id="CHEBI:29105"/>
        <note>catalytic</note>
    </ligand>
</feature>
<evidence type="ECO:0000256" key="8">
    <source>
        <dbReference type="ARBA" id="ARBA00023316"/>
    </source>
</evidence>
<keyword evidence="4 9" id="KW-0378">Hydrolase</keyword>
<keyword evidence="5 9" id="KW-0862">Zinc</keyword>
<evidence type="ECO:0000256" key="6">
    <source>
        <dbReference type="ARBA" id="ARBA00022997"/>
    </source>
</evidence>
<keyword evidence="8 10" id="KW-0961">Cell wall biogenesis/degradation</keyword>
<name>A0A9D5P0F5_XYLRU</name>
<feature type="site" description="Transition state stabilizer" evidence="9">
    <location>
        <position position="109"/>
    </location>
</feature>
<dbReference type="PIRSF" id="PIRSF026671">
    <property type="entry name" value="AA_dipeptidase"/>
    <property type="match status" value="1"/>
</dbReference>
<dbReference type="GO" id="GO:0160237">
    <property type="term" value="F:D-Ala-D-Ala dipeptidase activity"/>
    <property type="evidence" value="ECO:0007669"/>
    <property type="project" value="UniProtKB-EC"/>
</dbReference>
<organism evidence="13 14">
    <name type="scientific">Xylanibacter ruminicola</name>
    <name type="common">Prevotella ruminicola</name>
    <dbReference type="NCBI Taxonomy" id="839"/>
    <lineage>
        <taxon>Bacteria</taxon>
        <taxon>Pseudomonadati</taxon>
        <taxon>Bacteroidota</taxon>
        <taxon>Bacteroidia</taxon>
        <taxon>Bacteroidales</taxon>
        <taxon>Prevotellaceae</taxon>
        <taxon>Xylanibacter</taxon>
    </lineage>
</organism>
<keyword evidence="7 9" id="KW-0482">Metalloprotease</keyword>
<protein>
    <recommendedName>
        <fullName evidence="9 10">D-alanyl-D-alanine dipeptidase</fullName>
        <shortName evidence="9 10">D-Ala-D-Ala dipeptidase</shortName>
        <ecNumber evidence="9 10">3.4.13.22</ecNumber>
    </recommendedName>
</protein>
<gene>
    <name evidence="13" type="ORF">E7101_08310</name>
</gene>
<dbReference type="GO" id="GO:0006508">
    <property type="term" value="P:proteolysis"/>
    <property type="evidence" value="ECO:0007669"/>
    <property type="project" value="UniProtKB-KW"/>
</dbReference>
<dbReference type="InterPro" id="IPR000755">
    <property type="entry name" value="A_A_dipeptidase"/>
</dbReference>
<comment type="caution">
    <text evidence="13">The sequence shown here is derived from an EMBL/GenBank/DDBJ whole genome shotgun (WGS) entry which is preliminary data.</text>
</comment>
<feature type="active site" description="Proton donor/acceptor" evidence="9">
    <location>
        <position position="240"/>
    </location>
</feature>
<keyword evidence="12" id="KW-0732">Signal</keyword>